<dbReference type="STRING" id="67331.SAMN04490357_4252"/>
<dbReference type="Proteomes" id="UP000182375">
    <property type="component" value="Unassembled WGS sequence"/>
</dbReference>
<name>A0A1H4Z275_9ACTN</name>
<dbReference type="RefSeq" id="WP_074992838.1">
    <property type="nucleotide sequence ID" value="NZ_FNTD01000004.1"/>
</dbReference>
<accession>A0A1H4Z275</accession>
<proteinExistence type="predicted"/>
<reference evidence="1 2" key="1">
    <citation type="submission" date="2016-10" db="EMBL/GenBank/DDBJ databases">
        <authorList>
            <person name="de Groot N.N."/>
        </authorList>
    </citation>
    <scope>NUCLEOTIDE SEQUENCE [LARGE SCALE GENOMIC DNA]</scope>
    <source>
        <strain evidence="1 2">DSM 40306</strain>
    </source>
</reference>
<protein>
    <submittedName>
        <fullName evidence="1">Uncharacterized protein</fullName>
    </submittedName>
</protein>
<sequence length="747" mass="80997">MKFEDLYQADFKLLDDAVSDWGLLVRNLTDLQKQARDGLHDKAVKADWHGVNAGVSKEFIGKTAGEFDDATKEATSIHNILQDTRDELKSYKQQLHQAVEDGRKKNLTVISSGDGGFIVTMVVHPDRAAHGTSVPEHSVADEDDLRDRVQRILNNAAKSDSTASQVLTALVDESKYGFSGVVYKNRDQAEKAVQEADELAKLAKKDPRQLTAKDFDAINNGLKQYHDDPLFAEEFAERLGAKGTEDFWLGLNDSREGGHLGYERGYKFAELQKNLSLTLATASQSDSAGMTQWKQQVIDTGGRAVGTNGNVLGFQVMSNLMRDGDFDDKFMTDYGHALMKTERFYTDDGKNVAWQASICPQLNYEGSDGGWDPLNGYLKGLSNNPAAATNFFNDDFIAQDSHHKSAVSNFDYLFKQRHWPMDSIDPHGVHSTVGQNFLAQALEAATTGHPAGEMPTIDTPAHTPAQTGLFEDIVSATADKPELLTKRGYMSDSFGQIAAEYLPDINRANTDLPHTDLLYPIDGSAAHLDGRDVNKFLFAVGQNPEGYAAVEVGQKAYMSNLLQYHLDPDLPADHRFTSDHKLLVQTVAEHSGEVSGVLGLGRMEAIGSAAKGKDDAFNHAVAQYQNLISGGIGTAVGVGTSFIGSPVAGGIVGGAAGTATGSALQWLFQDVQGNAADGAHDNESQVWQTGLDRNSKYTQTATELAVKRYHLSPDLVNYASNASHQGYYNAQAILNGQDPGNTADIAG</sequence>
<evidence type="ECO:0000313" key="1">
    <source>
        <dbReference type="EMBL" id="SED24299.1"/>
    </source>
</evidence>
<dbReference type="GeneID" id="95513364"/>
<dbReference type="EMBL" id="FNTD01000004">
    <property type="protein sequence ID" value="SED24299.1"/>
    <property type="molecule type" value="Genomic_DNA"/>
</dbReference>
<evidence type="ECO:0000313" key="2">
    <source>
        <dbReference type="Proteomes" id="UP000182375"/>
    </source>
</evidence>
<gene>
    <name evidence="1" type="ORF">SAMN04490357_4252</name>
</gene>
<dbReference type="AlphaFoldDB" id="A0A1H4Z275"/>
<organism evidence="1 2">
    <name type="scientific">Streptomyces misionensis</name>
    <dbReference type="NCBI Taxonomy" id="67331"/>
    <lineage>
        <taxon>Bacteria</taxon>
        <taxon>Bacillati</taxon>
        <taxon>Actinomycetota</taxon>
        <taxon>Actinomycetes</taxon>
        <taxon>Kitasatosporales</taxon>
        <taxon>Streptomycetaceae</taxon>
        <taxon>Streptomyces</taxon>
    </lineage>
</organism>